<dbReference type="PANTHER" id="PTHR35788">
    <property type="entry name" value="EXPORTED PROTEIN-RELATED"/>
    <property type="match status" value="1"/>
</dbReference>
<dbReference type="InterPro" id="IPR052913">
    <property type="entry name" value="Glycopeptide_resist_protein"/>
</dbReference>
<dbReference type="InterPro" id="IPR022029">
    <property type="entry name" value="YoaR-like_PG-bd"/>
</dbReference>
<keyword evidence="1" id="KW-0732">Signal</keyword>
<dbReference type="Pfam" id="PF12229">
    <property type="entry name" value="PG_binding_4"/>
    <property type="match status" value="1"/>
</dbReference>
<name>A0A644ZWU6_9ZZZZ</name>
<dbReference type="SMART" id="SM01208">
    <property type="entry name" value="G5"/>
    <property type="match status" value="1"/>
</dbReference>
<reference evidence="3" key="1">
    <citation type="submission" date="2019-08" db="EMBL/GenBank/DDBJ databases">
        <authorList>
            <person name="Kucharzyk K."/>
            <person name="Murdoch R.W."/>
            <person name="Higgins S."/>
            <person name="Loffler F."/>
        </authorList>
    </citation>
    <scope>NUCLEOTIDE SEQUENCE</scope>
</reference>
<protein>
    <recommendedName>
        <fullName evidence="2">G5 domain-containing protein</fullName>
    </recommendedName>
</protein>
<comment type="caution">
    <text evidence="3">The sequence shown here is derived from an EMBL/GenBank/DDBJ whole genome shotgun (WGS) entry which is preliminary data.</text>
</comment>
<dbReference type="EMBL" id="VSSQ01010791">
    <property type="protein sequence ID" value="MPM45227.1"/>
    <property type="molecule type" value="Genomic_DNA"/>
</dbReference>
<evidence type="ECO:0000259" key="2">
    <source>
        <dbReference type="PROSITE" id="PS51109"/>
    </source>
</evidence>
<dbReference type="PANTHER" id="PTHR35788:SF1">
    <property type="entry name" value="EXPORTED PROTEIN"/>
    <property type="match status" value="1"/>
</dbReference>
<dbReference type="Pfam" id="PF04294">
    <property type="entry name" value="VanW"/>
    <property type="match status" value="1"/>
</dbReference>
<organism evidence="3">
    <name type="scientific">bioreactor metagenome</name>
    <dbReference type="NCBI Taxonomy" id="1076179"/>
    <lineage>
        <taxon>unclassified sequences</taxon>
        <taxon>metagenomes</taxon>
        <taxon>ecological metagenomes</taxon>
    </lineage>
</organism>
<evidence type="ECO:0000256" key="1">
    <source>
        <dbReference type="ARBA" id="ARBA00022729"/>
    </source>
</evidence>
<dbReference type="InterPro" id="IPR011098">
    <property type="entry name" value="G5_dom"/>
</dbReference>
<sequence length="449" mass="49655">MNKQWLRTLAVLAVVASLTSGYTFIKPLLGDRVYAGVALEGVELGGRDKSEVKQILTVWHKQQQNKQISVYYGDTVFKVDAQSIEFTVDVDGTLDEVWGFGRRGTLFERIKNIYTALNQGYRIPLRVSYNESKLDSLVDLWRDEIDRPAKNAALSIVTGGILPQEQGRKLDIDGIRPLVLQALKRPDVNNVPLPVTLVYPTITVNDVARTGIRELLGSYTTSFDTRDGNRTTNIKLAAWKINGHIIYPGETFSFNEIVGPREKDYGFKEAMEFVDGELVPGIGGGVCQVSSTIYNAALLANLNVIERYNHSKPLGYVPLGRDATVVYGALDFKFGNNSAAPVMVMAEVDGNKLHVGVFGQTRLPDSVEILSTNKQVIPPAVVKQPDATLFLGETKVDKQGKPGYEVTTIRVVRNGGQEIRREVLSKDRYLPDNTIVKVGNKMPPFAVNK</sequence>
<dbReference type="Pfam" id="PF07501">
    <property type="entry name" value="G5"/>
    <property type="match status" value="1"/>
</dbReference>
<dbReference type="Gene3D" id="2.20.230.10">
    <property type="entry name" value="Resuscitation-promoting factor rpfb"/>
    <property type="match status" value="1"/>
</dbReference>
<dbReference type="InterPro" id="IPR007391">
    <property type="entry name" value="Vancomycin_resist_VanW"/>
</dbReference>
<dbReference type="PROSITE" id="PS51109">
    <property type="entry name" value="G5"/>
    <property type="match status" value="1"/>
</dbReference>
<evidence type="ECO:0000313" key="3">
    <source>
        <dbReference type="EMBL" id="MPM45227.1"/>
    </source>
</evidence>
<accession>A0A644ZWU6</accession>
<dbReference type="AlphaFoldDB" id="A0A644ZWU6"/>
<proteinExistence type="predicted"/>
<gene>
    <name evidence="3" type="ORF">SDC9_91913</name>
</gene>
<feature type="domain" description="G5" evidence="2">
    <location>
        <begin position="363"/>
        <end position="442"/>
    </location>
</feature>